<evidence type="ECO:0000313" key="2">
    <source>
        <dbReference type="EMBL" id="MDI1432526.1"/>
    </source>
</evidence>
<feature type="signal peptide" evidence="1">
    <location>
        <begin position="1"/>
        <end position="31"/>
    </location>
</feature>
<feature type="chain" id="PRO_5045054320" evidence="1">
    <location>
        <begin position="32"/>
        <end position="115"/>
    </location>
</feature>
<organism evidence="2 3">
    <name type="scientific">Polyangium sorediatum</name>
    <dbReference type="NCBI Taxonomy" id="889274"/>
    <lineage>
        <taxon>Bacteria</taxon>
        <taxon>Pseudomonadati</taxon>
        <taxon>Myxococcota</taxon>
        <taxon>Polyangia</taxon>
        <taxon>Polyangiales</taxon>
        <taxon>Polyangiaceae</taxon>
        <taxon>Polyangium</taxon>
    </lineage>
</organism>
<evidence type="ECO:0000256" key="1">
    <source>
        <dbReference type="SAM" id="SignalP"/>
    </source>
</evidence>
<keyword evidence="1" id="KW-0732">Signal</keyword>
<dbReference type="EMBL" id="JARZHI010000021">
    <property type="protein sequence ID" value="MDI1432526.1"/>
    <property type="molecule type" value="Genomic_DNA"/>
</dbReference>
<keyword evidence="3" id="KW-1185">Reference proteome</keyword>
<sequence>MKTSLEHKRNWFFATAFLAAALLYPVLTAEASEGVSAQSQDAVEQAEQLVGYQTAPEATPMQSGVIKCCKDTNGDGTPDTCVWLPSTGHCGENGGEYHRALCPSEDSHPSRCQFM</sequence>
<comment type="caution">
    <text evidence="2">The sequence shown here is derived from an EMBL/GenBank/DDBJ whole genome shotgun (WGS) entry which is preliminary data.</text>
</comment>
<name>A0ABT6NW48_9BACT</name>
<proteinExistence type="predicted"/>
<evidence type="ECO:0000313" key="3">
    <source>
        <dbReference type="Proteomes" id="UP001160301"/>
    </source>
</evidence>
<gene>
    <name evidence="2" type="ORF">QHF89_23730</name>
</gene>
<dbReference type="RefSeq" id="WP_136969804.1">
    <property type="nucleotide sequence ID" value="NZ_JARZHI010000021.1"/>
</dbReference>
<accession>A0ABT6NW48</accession>
<reference evidence="2 3" key="1">
    <citation type="submission" date="2023-04" db="EMBL/GenBank/DDBJ databases">
        <title>The genome sequence of Polyangium sorediatum DSM14670.</title>
        <authorList>
            <person name="Zhang X."/>
        </authorList>
    </citation>
    <scope>NUCLEOTIDE SEQUENCE [LARGE SCALE GENOMIC DNA]</scope>
    <source>
        <strain evidence="2 3">DSM 14670</strain>
    </source>
</reference>
<protein>
    <submittedName>
        <fullName evidence="2">Uncharacterized protein</fullName>
    </submittedName>
</protein>
<dbReference type="Proteomes" id="UP001160301">
    <property type="component" value="Unassembled WGS sequence"/>
</dbReference>